<keyword evidence="2 5" id="KW-0812">Transmembrane</keyword>
<dbReference type="Gene3D" id="1.10.1450.10">
    <property type="entry name" value="Tetraspanin"/>
    <property type="match status" value="1"/>
</dbReference>
<dbReference type="InterPro" id="IPR008952">
    <property type="entry name" value="Tetraspanin_EC2_sf"/>
</dbReference>
<dbReference type="Proteomes" id="UP001626550">
    <property type="component" value="Unassembled WGS sequence"/>
</dbReference>
<reference evidence="6 7" key="1">
    <citation type="submission" date="2024-11" db="EMBL/GenBank/DDBJ databases">
        <title>Adaptive evolution of stress response genes in parasites aligns with host niche diversity.</title>
        <authorList>
            <person name="Hahn C."/>
            <person name="Resl P."/>
        </authorList>
    </citation>
    <scope>NUCLEOTIDE SEQUENCE [LARGE SCALE GENOMIC DNA]</scope>
    <source>
        <strain evidence="6">EGGRZ-B1_66</strain>
        <tissue evidence="6">Body</tissue>
    </source>
</reference>
<organism evidence="6 7">
    <name type="scientific">Cichlidogyrus casuarinus</name>
    <dbReference type="NCBI Taxonomy" id="1844966"/>
    <lineage>
        <taxon>Eukaryota</taxon>
        <taxon>Metazoa</taxon>
        <taxon>Spiralia</taxon>
        <taxon>Lophotrochozoa</taxon>
        <taxon>Platyhelminthes</taxon>
        <taxon>Monogenea</taxon>
        <taxon>Monopisthocotylea</taxon>
        <taxon>Dactylogyridea</taxon>
        <taxon>Ancyrocephalidae</taxon>
        <taxon>Cichlidogyrus</taxon>
    </lineage>
</organism>
<keyword evidence="3 5" id="KW-1133">Transmembrane helix</keyword>
<evidence type="ECO:0000256" key="1">
    <source>
        <dbReference type="ARBA" id="ARBA00004141"/>
    </source>
</evidence>
<feature type="transmembrane region" description="Helical" evidence="5">
    <location>
        <begin position="240"/>
        <end position="262"/>
    </location>
</feature>
<comment type="caution">
    <text evidence="6">The sequence shown here is derived from an EMBL/GenBank/DDBJ whole genome shotgun (WGS) entry which is preliminary data.</text>
</comment>
<evidence type="ECO:0000256" key="2">
    <source>
        <dbReference type="ARBA" id="ARBA00022692"/>
    </source>
</evidence>
<accession>A0ABD2Q0Z3</accession>
<evidence type="ECO:0000313" key="7">
    <source>
        <dbReference type="Proteomes" id="UP001626550"/>
    </source>
</evidence>
<evidence type="ECO:0000256" key="4">
    <source>
        <dbReference type="ARBA" id="ARBA00023136"/>
    </source>
</evidence>
<gene>
    <name evidence="6" type="primary">CD53</name>
    <name evidence="6" type="ORF">Ciccas_008091</name>
</gene>
<dbReference type="AlphaFoldDB" id="A0ABD2Q0Z3"/>
<feature type="transmembrane region" description="Helical" evidence="5">
    <location>
        <begin position="99"/>
        <end position="124"/>
    </location>
</feature>
<evidence type="ECO:0000313" key="6">
    <source>
        <dbReference type="EMBL" id="KAL3313313.1"/>
    </source>
</evidence>
<dbReference type="PANTHER" id="PTHR19282">
    <property type="entry name" value="TETRASPANIN"/>
    <property type="match status" value="1"/>
</dbReference>
<comment type="subcellular location">
    <subcellularLocation>
        <location evidence="1">Membrane</location>
        <topology evidence="1">Multi-pass membrane protein</topology>
    </subcellularLocation>
</comment>
<dbReference type="GO" id="GO:0016020">
    <property type="term" value="C:membrane"/>
    <property type="evidence" value="ECO:0007669"/>
    <property type="project" value="UniProtKB-SubCell"/>
</dbReference>
<evidence type="ECO:0000256" key="5">
    <source>
        <dbReference type="SAM" id="Phobius"/>
    </source>
</evidence>
<keyword evidence="7" id="KW-1185">Reference proteome</keyword>
<protein>
    <submittedName>
        <fullName evidence="6">Leukocyte surface antigen cd53</fullName>
    </submittedName>
</protein>
<dbReference type="InterPro" id="IPR018499">
    <property type="entry name" value="Tetraspanin/Peripherin"/>
</dbReference>
<proteinExistence type="predicted"/>
<keyword evidence="4 5" id="KW-0472">Membrane</keyword>
<dbReference type="SUPFAM" id="SSF48652">
    <property type="entry name" value="Tetraspanin"/>
    <property type="match status" value="1"/>
</dbReference>
<dbReference type="PANTHER" id="PTHR19282:SF544">
    <property type="entry name" value="TETRASPANIN"/>
    <property type="match status" value="1"/>
</dbReference>
<feature type="transmembrane region" description="Helical" evidence="5">
    <location>
        <begin position="70"/>
        <end position="92"/>
    </location>
</feature>
<dbReference type="EMBL" id="JBJKFK010001354">
    <property type="protein sequence ID" value="KAL3313313.1"/>
    <property type="molecule type" value="Genomic_DNA"/>
</dbReference>
<feature type="transmembrane region" description="Helical" evidence="5">
    <location>
        <begin position="7"/>
        <end position="34"/>
    </location>
</feature>
<sequence length="374" mass="41646">MCSTCENLFLVLFAVICGVLLLSGFVITSIGGILTWNSLLLVDPVPPSFLSESVGMISLTQRLIAAFNQALALSAFAGGLFLVALATIGLIGALKKNRFLLMAFFCFVLTIILAVVTFVILYAVDDTWFKNIVIRMFFDQLGAKYEIRFSNSRYANKFTRFWDLFQTLLECCGVYDWNDYHYAKDSSLIKDQKVPLSCCRMPISKEDPCPRNPTTNNSFIDKPCGVPIFFAVENAQTTGLLIAALGIAIALFIETACMGALWSVCHRIQSIGFVHEHHFLKQRARIHRELFKRRKVKYASLEDSTANADGVVSIVNTAAIVMSLEFVPVAGKAERLTVVGDIGQLQQMRRIEGFVAVRSNVEMVVEDEAFLDQM</sequence>
<name>A0ABD2Q0Z3_9PLAT</name>
<evidence type="ECO:0000256" key="3">
    <source>
        <dbReference type="ARBA" id="ARBA00022989"/>
    </source>
</evidence>
<dbReference type="Pfam" id="PF00335">
    <property type="entry name" value="Tetraspanin"/>
    <property type="match status" value="1"/>
</dbReference>